<dbReference type="RefSeq" id="WP_125073072.1">
    <property type="nucleotide sequence ID" value="NZ_QWZQ01000045.1"/>
</dbReference>
<reference evidence="1 2" key="1">
    <citation type="submission" date="2018-08" db="EMBL/GenBank/DDBJ databases">
        <title>Genome Lactobacillus garii FI11369.</title>
        <authorList>
            <person name="Diaz M."/>
            <person name="Narbad A."/>
        </authorList>
    </citation>
    <scope>NUCLEOTIDE SEQUENCE [LARGE SCALE GENOMIC DNA]</scope>
    <source>
        <strain evidence="1 2">FI11369</strain>
    </source>
</reference>
<dbReference type="Proteomes" id="UP000283633">
    <property type="component" value="Unassembled WGS sequence"/>
</dbReference>
<keyword evidence="2" id="KW-1185">Reference proteome</keyword>
<protein>
    <submittedName>
        <fullName evidence="1">Uncharacterized protein</fullName>
    </submittedName>
</protein>
<accession>A0A426D4W2</accession>
<proteinExistence type="predicted"/>
<gene>
    <name evidence="1" type="ORF">D1831_11530</name>
</gene>
<dbReference type="AlphaFoldDB" id="A0A426D4W2"/>
<comment type="caution">
    <text evidence="1">The sequence shown here is derived from an EMBL/GenBank/DDBJ whole genome shotgun (WGS) entry which is preliminary data.</text>
</comment>
<name>A0A426D4W2_9LACO</name>
<evidence type="ECO:0000313" key="1">
    <source>
        <dbReference type="EMBL" id="RRK09631.1"/>
    </source>
</evidence>
<evidence type="ECO:0000313" key="2">
    <source>
        <dbReference type="Proteomes" id="UP000283633"/>
    </source>
</evidence>
<sequence length="112" mass="12389">MTHLWQRLLHHSTEALPVVPEPPKPQVATRPTSEWEPVPLYLEIDPKENVIPALIAASVATTSVTDSKLVLKHLYVQNPEAQLVSVIASSCATAVDDGHFVVKSIRKRVDQH</sequence>
<dbReference type="OrthoDB" id="2327660at2"/>
<organism evidence="1 2">
    <name type="scientific">Lactiplantibacillus garii</name>
    <dbReference type="NCBI Taxonomy" id="2306423"/>
    <lineage>
        <taxon>Bacteria</taxon>
        <taxon>Bacillati</taxon>
        <taxon>Bacillota</taxon>
        <taxon>Bacilli</taxon>
        <taxon>Lactobacillales</taxon>
        <taxon>Lactobacillaceae</taxon>
        <taxon>Lactiplantibacillus</taxon>
    </lineage>
</organism>
<dbReference type="EMBL" id="QWZQ01000045">
    <property type="protein sequence ID" value="RRK09631.1"/>
    <property type="molecule type" value="Genomic_DNA"/>
</dbReference>